<keyword evidence="3" id="KW-1185">Reference proteome</keyword>
<evidence type="ECO:0000256" key="1">
    <source>
        <dbReference type="SAM" id="SignalP"/>
    </source>
</evidence>
<sequence length="120" mass="12560">MRIALLGLALAAPLALGALPAQAQSNEGTGSAAIARGDLAAAERELTAELRIHPGRPELLLNLAAVYSRTGREAQARSLYLRVLSQDDVLMDLSADRTAGSHAIAQTGLQRLEGVYTASK</sequence>
<feature type="chain" id="PRO_5045968465" evidence="1">
    <location>
        <begin position="24"/>
        <end position="120"/>
    </location>
</feature>
<dbReference type="Proteomes" id="UP001596977">
    <property type="component" value="Unassembled WGS sequence"/>
</dbReference>
<organism evidence="2 3">
    <name type="scientific">Sphingomonas canadensis</name>
    <dbReference type="NCBI Taxonomy" id="1219257"/>
    <lineage>
        <taxon>Bacteria</taxon>
        <taxon>Pseudomonadati</taxon>
        <taxon>Pseudomonadota</taxon>
        <taxon>Alphaproteobacteria</taxon>
        <taxon>Sphingomonadales</taxon>
        <taxon>Sphingomonadaceae</taxon>
        <taxon>Sphingomonas</taxon>
    </lineage>
</organism>
<name>A0ABW3HAB0_9SPHN</name>
<reference evidence="3" key="1">
    <citation type="journal article" date="2019" name="Int. J. Syst. Evol. Microbiol.">
        <title>The Global Catalogue of Microorganisms (GCM) 10K type strain sequencing project: providing services to taxonomists for standard genome sequencing and annotation.</title>
        <authorList>
            <consortium name="The Broad Institute Genomics Platform"/>
            <consortium name="The Broad Institute Genome Sequencing Center for Infectious Disease"/>
            <person name="Wu L."/>
            <person name="Ma J."/>
        </authorList>
    </citation>
    <scope>NUCLEOTIDE SEQUENCE [LARGE SCALE GENOMIC DNA]</scope>
    <source>
        <strain evidence="3">CCUG 62982</strain>
    </source>
</reference>
<protein>
    <submittedName>
        <fullName evidence="2">Tetratricopeptide repeat protein</fullName>
    </submittedName>
</protein>
<dbReference type="InterPro" id="IPR011990">
    <property type="entry name" value="TPR-like_helical_dom_sf"/>
</dbReference>
<keyword evidence="1" id="KW-0732">Signal</keyword>
<dbReference type="EMBL" id="JBHTJG010000012">
    <property type="protein sequence ID" value="MFD0948425.1"/>
    <property type="molecule type" value="Genomic_DNA"/>
</dbReference>
<dbReference type="SUPFAM" id="SSF48452">
    <property type="entry name" value="TPR-like"/>
    <property type="match status" value="1"/>
</dbReference>
<evidence type="ECO:0000313" key="2">
    <source>
        <dbReference type="EMBL" id="MFD0948425.1"/>
    </source>
</evidence>
<feature type="signal peptide" evidence="1">
    <location>
        <begin position="1"/>
        <end position="23"/>
    </location>
</feature>
<dbReference type="Gene3D" id="1.25.40.10">
    <property type="entry name" value="Tetratricopeptide repeat domain"/>
    <property type="match status" value="1"/>
</dbReference>
<dbReference type="Pfam" id="PF14559">
    <property type="entry name" value="TPR_19"/>
    <property type="match status" value="1"/>
</dbReference>
<accession>A0ABW3HAB0</accession>
<gene>
    <name evidence="2" type="ORF">ACFQ1E_18955</name>
</gene>
<proteinExistence type="predicted"/>
<comment type="caution">
    <text evidence="2">The sequence shown here is derived from an EMBL/GenBank/DDBJ whole genome shotgun (WGS) entry which is preliminary data.</text>
</comment>
<dbReference type="RefSeq" id="WP_264946247.1">
    <property type="nucleotide sequence ID" value="NZ_JAPDRA010000012.1"/>
</dbReference>
<evidence type="ECO:0000313" key="3">
    <source>
        <dbReference type="Proteomes" id="UP001596977"/>
    </source>
</evidence>